<proteinExistence type="predicted"/>
<gene>
    <name evidence="1" type="ORF">HWA77_08845</name>
</gene>
<accession>A0A850QQ32</accession>
<sequence length="42" mass="4379">AYGSSFTTSDGVLIAGGENSDGQASNKVYLLNWNGKTVDIID</sequence>
<dbReference type="Proteomes" id="UP000533429">
    <property type="component" value="Unassembled WGS sequence"/>
</dbReference>
<feature type="non-terminal residue" evidence="1">
    <location>
        <position position="1"/>
    </location>
</feature>
<protein>
    <submittedName>
        <fullName evidence="1">N-acetylneuraminic acid mutarotase</fullName>
    </submittedName>
</protein>
<reference evidence="1 2" key="1">
    <citation type="submission" date="2020-06" db="EMBL/GenBank/DDBJ databases">
        <title>Photobacterium damselae subsp. damselae comparative genomics.</title>
        <authorList>
            <person name="Osorio C.R."/>
        </authorList>
    </citation>
    <scope>NUCLEOTIDE SEQUENCE [LARGE SCALE GENOMIC DNA]</scope>
    <source>
        <strain evidence="1 2">TW250/03</strain>
    </source>
</reference>
<dbReference type="AlphaFoldDB" id="A0A850QQ32"/>
<evidence type="ECO:0000313" key="1">
    <source>
        <dbReference type="EMBL" id="NVP00313.1"/>
    </source>
</evidence>
<dbReference type="EMBL" id="JABXOR010000557">
    <property type="protein sequence ID" value="NVP00313.1"/>
    <property type="molecule type" value="Genomic_DNA"/>
</dbReference>
<comment type="caution">
    <text evidence="1">The sequence shown here is derived from an EMBL/GenBank/DDBJ whole genome shotgun (WGS) entry which is preliminary data.</text>
</comment>
<name>A0A850QQ32_PHODD</name>
<organism evidence="1 2">
    <name type="scientific">Photobacterium damselae subsp. damselae</name>
    <name type="common">Listonella damsela</name>
    <dbReference type="NCBI Taxonomy" id="85581"/>
    <lineage>
        <taxon>Bacteria</taxon>
        <taxon>Pseudomonadati</taxon>
        <taxon>Pseudomonadota</taxon>
        <taxon>Gammaproteobacteria</taxon>
        <taxon>Vibrionales</taxon>
        <taxon>Vibrionaceae</taxon>
        <taxon>Photobacterium</taxon>
    </lineage>
</organism>
<evidence type="ECO:0000313" key="2">
    <source>
        <dbReference type="Proteomes" id="UP000533429"/>
    </source>
</evidence>